<sequence>MTFDNNYLFSLLSRFKGDIHAKENRALGKQLRFTCIQIFRFTFANHSASKTNHSTSGIFDRYHYALTETVINTSIITLYG</sequence>
<organism evidence="1">
    <name type="scientific">bioreactor metagenome</name>
    <dbReference type="NCBI Taxonomy" id="1076179"/>
    <lineage>
        <taxon>unclassified sequences</taxon>
        <taxon>metagenomes</taxon>
        <taxon>ecological metagenomes</taxon>
    </lineage>
</organism>
<evidence type="ECO:0000313" key="1">
    <source>
        <dbReference type="EMBL" id="MPN30625.1"/>
    </source>
</evidence>
<proteinExistence type="predicted"/>
<comment type="caution">
    <text evidence="1">The sequence shown here is derived from an EMBL/GenBank/DDBJ whole genome shotgun (WGS) entry which is preliminary data.</text>
</comment>
<reference evidence="1" key="1">
    <citation type="submission" date="2019-08" db="EMBL/GenBank/DDBJ databases">
        <authorList>
            <person name="Kucharzyk K."/>
            <person name="Murdoch R.W."/>
            <person name="Higgins S."/>
            <person name="Loffler F."/>
        </authorList>
    </citation>
    <scope>NUCLEOTIDE SEQUENCE</scope>
</reference>
<dbReference type="AlphaFoldDB" id="A0A645GV13"/>
<name>A0A645GV13_9ZZZZ</name>
<accession>A0A645GV13</accession>
<protein>
    <submittedName>
        <fullName evidence="1">Uncharacterized protein</fullName>
    </submittedName>
</protein>
<dbReference type="EMBL" id="VSSQ01081806">
    <property type="protein sequence ID" value="MPN30625.1"/>
    <property type="molecule type" value="Genomic_DNA"/>
</dbReference>
<gene>
    <name evidence="1" type="ORF">SDC9_178096</name>
</gene>